<evidence type="ECO:0000256" key="10">
    <source>
        <dbReference type="PIRSR" id="PIRSR000362-2"/>
    </source>
</evidence>
<dbReference type="InterPro" id="IPR023753">
    <property type="entry name" value="FAD/NAD-binding_dom"/>
</dbReference>
<evidence type="ECO:0000256" key="4">
    <source>
        <dbReference type="ARBA" id="ARBA00022630"/>
    </source>
</evidence>
<comment type="similarity">
    <text evidence="2">Belongs to the ferredoxin--NADP reductase type 1 family.</text>
</comment>
<feature type="binding site" evidence="9">
    <location>
        <position position="47"/>
    </location>
    <ligand>
        <name>FAD</name>
        <dbReference type="ChEBI" id="CHEBI:57692"/>
    </ligand>
</feature>
<evidence type="ECO:0000256" key="6">
    <source>
        <dbReference type="ARBA" id="ARBA00022857"/>
    </source>
</evidence>
<feature type="binding site" evidence="9">
    <location>
        <position position="26"/>
    </location>
    <ligand>
        <name>FAD</name>
        <dbReference type="ChEBI" id="CHEBI:57692"/>
    </ligand>
</feature>
<dbReference type="EMBL" id="CP138359">
    <property type="protein sequence ID" value="WPF82531.1"/>
    <property type="molecule type" value="Genomic_DNA"/>
</dbReference>
<dbReference type="InterPro" id="IPR036188">
    <property type="entry name" value="FAD/NAD-bd_sf"/>
</dbReference>
<evidence type="ECO:0000259" key="12">
    <source>
        <dbReference type="Pfam" id="PF07992"/>
    </source>
</evidence>
<accession>A0AAF1BY76</accession>
<feature type="compositionally biased region" description="Basic and acidic residues" evidence="11">
    <location>
        <begin position="474"/>
        <end position="497"/>
    </location>
</feature>
<proteinExistence type="inferred from homology"/>
<keyword evidence="5 9" id="KW-0274">FAD</keyword>
<keyword evidence="7" id="KW-0560">Oxidoreductase</keyword>
<dbReference type="InterPro" id="IPR021163">
    <property type="entry name" value="Ferredox_Rdtase_adrenod"/>
</dbReference>
<dbReference type="Gene3D" id="3.40.50.720">
    <property type="entry name" value="NAD(P)-binding Rossmann-like Domain"/>
    <property type="match status" value="1"/>
</dbReference>
<feature type="region of interest" description="Disordered" evidence="11">
    <location>
        <begin position="449"/>
        <end position="497"/>
    </location>
</feature>
<sequence length="497" mass="53143">MPDTAPRLPVPQPRTLHVAVVGAGPAGIYAADTLRTQAPGTRVDLFERLPAPYGLVRYGVAPDHPAIKRIVDSLHVMLDGSDVRVFGGVHVGVDITLDRLAAHYDAVVVATGADTDAVLDVPGVDLPGSFGAADFVSWYDGHPDAPPTWPLTAREIAVVGAGNVALDLVRMLVKHPDDLLSTDIHDEALDALRTNQARTVHLFARRGPADTRFSAKELRELGQQTGVEVVVDPADVVLDAHAERVMTQSAQRRLTAETLVGWSRQTPDPDAARRIHIHLFEAPSEILGSDQVEAFRTERTVPDGLGHVTGSGTYRTYPVQAVYRAVGYRSTPVDGLPFDPEKNVVPSLAGRVIDEQGRPVPGRYVTGWVRRGPVGLIGSTRSDAAQTVASLLADHATGGACAHRDPAAVEGLLRARGVTPVDWAGWLRIDAAERAAGEAAGRDRVKISTWSGLTEAAETTAPDGRSADGGPEEQTERVRRRGGAEADRELTQRTADR</sequence>
<name>A0AAF1BY76_9MICO</name>
<dbReference type="Pfam" id="PF07992">
    <property type="entry name" value="Pyr_redox_2"/>
    <property type="match status" value="1"/>
</dbReference>
<feature type="binding site" evidence="10">
    <location>
        <position position="375"/>
    </location>
    <ligand>
        <name>NADP(+)</name>
        <dbReference type="ChEBI" id="CHEBI:58349"/>
    </ligand>
</feature>
<keyword evidence="4" id="KW-0285">Flavoprotein</keyword>
<protein>
    <recommendedName>
        <fullName evidence="3">ferredoxin--NADP(+) reductase</fullName>
        <ecNumber evidence="3">1.18.1.2</ecNumber>
    </recommendedName>
</protein>
<feature type="binding site" evidence="9">
    <location>
        <begin position="375"/>
        <end position="377"/>
    </location>
    <ligand>
        <name>FAD</name>
        <dbReference type="ChEBI" id="CHEBI:57692"/>
    </ligand>
</feature>
<dbReference type="RefSeq" id="WP_319157991.1">
    <property type="nucleotide sequence ID" value="NZ_CP138359.1"/>
</dbReference>
<dbReference type="KEGG" id="sbil:SANBI_000136"/>
<dbReference type="PIRSF" id="PIRSF000362">
    <property type="entry name" value="FNR"/>
    <property type="match status" value="1"/>
</dbReference>
<organism evidence="13 14">
    <name type="scientific">Sanguibacter biliveldensis</name>
    <dbReference type="NCBI Taxonomy" id="3030830"/>
    <lineage>
        <taxon>Bacteria</taxon>
        <taxon>Bacillati</taxon>
        <taxon>Actinomycetota</taxon>
        <taxon>Actinomycetes</taxon>
        <taxon>Micrococcales</taxon>
        <taxon>Sanguibacteraceae</taxon>
        <taxon>Sanguibacter</taxon>
    </lineage>
</organism>
<keyword evidence="6 10" id="KW-0521">NADP</keyword>
<evidence type="ECO:0000256" key="2">
    <source>
        <dbReference type="ARBA" id="ARBA00008312"/>
    </source>
</evidence>
<dbReference type="Gene3D" id="3.50.50.60">
    <property type="entry name" value="FAD/NAD(P)-binding domain"/>
    <property type="match status" value="1"/>
</dbReference>
<comment type="cofactor">
    <cofactor evidence="1 9">
        <name>FAD</name>
        <dbReference type="ChEBI" id="CHEBI:57692"/>
    </cofactor>
</comment>
<dbReference type="Proteomes" id="UP001304340">
    <property type="component" value="Chromosome"/>
</dbReference>
<dbReference type="PRINTS" id="PR00419">
    <property type="entry name" value="ADXRDTASE"/>
</dbReference>
<evidence type="ECO:0000256" key="11">
    <source>
        <dbReference type="SAM" id="MobiDB-lite"/>
    </source>
</evidence>
<evidence type="ECO:0000313" key="14">
    <source>
        <dbReference type="Proteomes" id="UP001304340"/>
    </source>
</evidence>
<evidence type="ECO:0000256" key="3">
    <source>
        <dbReference type="ARBA" id="ARBA00013223"/>
    </source>
</evidence>
<comment type="catalytic activity">
    <reaction evidence="8">
        <text>2 reduced [2Fe-2S]-[ferredoxin] + NADP(+) + H(+) = 2 oxidized [2Fe-2S]-[ferredoxin] + NADPH</text>
        <dbReference type="Rhea" id="RHEA:20125"/>
        <dbReference type="Rhea" id="RHEA-COMP:10000"/>
        <dbReference type="Rhea" id="RHEA-COMP:10001"/>
        <dbReference type="ChEBI" id="CHEBI:15378"/>
        <dbReference type="ChEBI" id="CHEBI:33737"/>
        <dbReference type="ChEBI" id="CHEBI:33738"/>
        <dbReference type="ChEBI" id="CHEBI:57783"/>
        <dbReference type="ChEBI" id="CHEBI:58349"/>
        <dbReference type="EC" id="1.18.1.2"/>
    </reaction>
</comment>
<reference evidence="14" key="1">
    <citation type="submission" date="2023-11" db="EMBL/GenBank/DDBJ databases">
        <authorList>
            <person name="Helweg L.P."/>
            <person name="Kiel A."/>
            <person name="Hitz F."/>
            <person name="Ruckert-Reed C."/>
            <person name="Busche T."/>
            <person name="Kaltschmidt B."/>
            <person name="Kaltschmidt C."/>
        </authorList>
    </citation>
    <scope>NUCLEOTIDE SEQUENCE [LARGE SCALE GENOMIC DNA]</scope>
    <source>
        <strain evidence="14">4.1</strain>
    </source>
</reference>
<gene>
    <name evidence="13" type="ORF">SANBI_000136</name>
</gene>
<feature type="binding site" evidence="9">
    <location>
        <position position="368"/>
    </location>
    <ligand>
        <name>FAD</name>
        <dbReference type="ChEBI" id="CHEBI:57692"/>
    </ligand>
</feature>
<feature type="binding site" evidence="9">
    <location>
        <position position="55"/>
    </location>
    <ligand>
        <name>FAD</name>
        <dbReference type="ChEBI" id="CHEBI:57692"/>
    </ligand>
</feature>
<dbReference type="GO" id="GO:0004324">
    <property type="term" value="F:ferredoxin-NADP+ reductase activity"/>
    <property type="evidence" value="ECO:0007669"/>
    <property type="project" value="UniProtKB-EC"/>
</dbReference>
<feature type="binding site" evidence="10">
    <location>
        <position position="217"/>
    </location>
    <ligand>
        <name>NADP(+)</name>
        <dbReference type="ChEBI" id="CHEBI:58349"/>
    </ligand>
</feature>
<dbReference type="EC" id="1.18.1.2" evidence="3"/>
<evidence type="ECO:0000313" key="13">
    <source>
        <dbReference type="EMBL" id="WPF82531.1"/>
    </source>
</evidence>
<evidence type="ECO:0000256" key="5">
    <source>
        <dbReference type="ARBA" id="ARBA00022827"/>
    </source>
</evidence>
<dbReference type="SUPFAM" id="SSF51971">
    <property type="entry name" value="Nucleotide-binding domain"/>
    <property type="match status" value="1"/>
</dbReference>
<dbReference type="InterPro" id="IPR055275">
    <property type="entry name" value="Ferredox_Rdtase"/>
</dbReference>
<evidence type="ECO:0000256" key="9">
    <source>
        <dbReference type="PIRSR" id="PIRSR000362-1"/>
    </source>
</evidence>
<evidence type="ECO:0000256" key="1">
    <source>
        <dbReference type="ARBA" id="ARBA00001974"/>
    </source>
</evidence>
<keyword evidence="14" id="KW-1185">Reference proteome</keyword>
<dbReference type="AlphaFoldDB" id="A0AAF1BY76"/>
<feature type="binding site" evidence="9">
    <location>
        <position position="91"/>
    </location>
    <ligand>
        <name>FAD</name>
        <dbReference type="ChEBI" id="CHEBI:57692"/>
    </ligand>
</feature>
<evidence type="ECO:0000256" key="8">
    <source>
        <dbReference type="ARBA" id="ARBA00047776"/>
    </source>
</evidence>
<feature type="domain" description="FAD/NAD(P)-binding" evidence="12">
    <location>
        <begin position="17"/>
        <end position="202"/>
    </location>
</feature>
<feature type="binding site" evidence="10">
    <location>
        <begin position="205"/>
        <end position="206"/>
    </location>
    <ligand>
        <name>NADP(+)</name>
        <dbReference type="ChEBI" id="CHEBI:58349"/>
    </ligand>
</feature>
<evidence type="ECO:0000256" key="7">
    <source>
        <dbReference type="ARBA" id="ARBA00023002"/>
    </source>
</evidence>
<dbReference type="PANTHER" id="PTHR48467">
    <property type="entry name" value="GLUTAMATE SYNTHASE 1 [NADH], CHLOROPLASTIC-LIKE"/>
    <property type="match status" value="1"/>
</dbReference>
<dbReference type="PANTHER" id="PTHR48467:SF1">
    <property type="entry name" value="GLUTAMATE SYNTHASE 1 [NADH], CHLOROPLASTIC-LIKE"/>
    <property type="match status" value="1"/>
</dbReference>